<comment type="caution">
    <text evidence="2">The sequence shown here is derived from an EMBL/GenBank/DDBJ whole genome shotgun (WGS) entry which is preliminary data.</text>
</comment>
<name>A0AAE0L5F8_9CHLO</name>
<dbReference type="EMBL" id="LGRX02008919">
    <property type="protein sequence ID" value="KAK3272522.1"/>
    <property type="molecule type" value="Genomic_DNA"/>
</dbReference>
<proteinExistence type="predicted"/>
<accession>A0AAE0L5F8</accession>
<organism evidence="2 3">
    <name type="scientific">Cymbomonas tetramitiformis</name>
    <dbReference type="NCBI Taxonomy" id="36881"/>
    <lineage>
        <taxon>Eukaryota</taxon>
        <taxon>Viridiplantae</taxon>
        <taxon>Chlorophyta</taxon>
        <taxon>Pyramimonadophyceae</taxon>
        <taxon>Pyramimonadales</taxon>
        <taxon>Pyramimonadaceae</taxon>
        <taxon>Cymbomonas</taxon>
    </lineage>
</organism>
<sequence>MAESYLTPVRTNASAPRRQDPVRVNTAGRRDYYSNSLSNQSLASERARRGLLKGYFCAAGPCSIASGIQHTCVVMERDTSVRRHALSRGAKPRPPGVQGATPQAVAQATSLVPGCHAWSRGANPPPRLVLGATPRAVGASKNPITPGVQASRLSRGAKPPHAWCTKP</sequence>
<keyword evidence="3" id="KW-1185">Reference proteome</keyword>
<gene>
    <name evidence="2" type="ORF">CYMTET_19191</name>
</gene>
<evidence type="ECO:0000313" key="2">
    <source>
        <dbReference type="EMBL" id="KAK3272522.1"/>
    </source>
</evidence>
<dbReference type="AlphaFoldDB" id="A0AAE0L5F8"/>
<evidence type="ECO:0000313" key="3">
    <source>
        <dbReference type="Proteomes" id="UP001190700"/>
    </source>
</evidence>
<feature type="region of interest" description="Disordered" evidence="1">
    <location>
        <begin position="140"/>
        <end position="167"/>
    </location>
</feature>
<protein>
    <submittedName>
        <fullName evidence="2">Uncharacterized protein</fullName>
    </submittedName>
</protein>
<feature type="region of interest" description="Disordered" evidence="1">
    <location>
        <begin position="1"/>
        <end position="31"/>
    </location>
</feature>
<dbReference type="Proteomes" id="UP001190700">
    <property type="component" value="Unassembled WGS sequence"/>
</dbReference>
<reference evidence="2 3" key="1">
    <citation type="journal article" date="2015" name="Genome Biol. Evol.">
        <title>Comparative Genomics of a Bacterivorous Green Alga Reveals Evolutionary Causalities and Consequences of Phago-Mixotrophic Mode of Nutrition.</title>
        <authorList>
            <person name="Burns J.A."/>
            <person name="Paasch A."/>
            <person name="Narechania A."/>
            <person name="Kim E."/>
        </authorList>
    </citation>
    <scope>NUCLEOTIDE SEQUENCE [LARGE SCALE GENOMIC DNA]</scope>
    <source>
        <strain evidence="2 3">PLY_AMNH</strain>
    </source>
</reference>
<evidence type="ECO:0000256" key="1">
    <source>
        <dbReference type="SAM" id="MobiDB-lite"/>
    </source>
</evidence>